<evidence type="ECO:0000256" key="4">
    <source>
        <dbReference type="ARBA" id="ARBA00022989"/>
    </source>
</evidence>
<dbReference type="SUPFAM" id="SSF52058">
    <property type="entry name" value="L domain-like"/>
    <property type="match status" value="1"/>
</dbReference>
<dbReference type="InterPro" id="IPR032675">
    <property type="entry name" value="LRR_dom_sf"/>
</dbReference>
<reference evidence="8" key="2">
    <citation type="submission" date="2015-06" db="UniProtKB">
        <authorList>
            <consortium name="EnsemblMetazoa"/>
        </authorList>
    </citation>
    <scope>IDENTIFICATION</scope>
</reference>
<sequence length="288" mass="34264">MLDLRNNSFKYLDQHFLDQIEEFEVPTYLSGNDWKCDCDNLTFIDIIRNTSQIIDEIYCWVNDRTKILTKISPDHIQFICEGSSYAYEIIILSTFLVIFAISSTSVYFRREIRIWFFAHRVCLWCISEDEVDKDRTYDAFVCFQEKDEHFVERIVEVLESGPNPYKLCIHFRDWMVGEYISAQIVKSVENSKRTIFIITSNFLDSVWSRLEFRTACAASLREKIPRIIVILCQEIEELGKLDPEIKAYFNSNTYLKWNDPLFWSRLQYALPHRKHEVSSNDIEMVDMN</sequence>
<dbReference type="SUPFAM" id="SSF52200">
    <property type="entry name" value="Toll/Interleukin receptor TIR domain"/>
    <property type="match status" value="1"/>
</dbReference>
<dbReference type="EMBL" id="CAQQ02077580">
    <property type="status" value="NOT_ANNOTATED_CDS"/>
    <property type="molecule type" value="Genomic_DNA"/>
</dbReference>
<feature type="domain" description="TIR" evidence="7">
    <location>
        <begin position="135"/>
        <end position="270"/>
    </location>
</feature>
<dbReference type="SMART" id="SM00255">
    <property type="entry name" value="TIR"/>
    <property type="match status" value="1"/>
</dbReference>
<evidence type="ECO:0000256" key="3">
    <source>
        <dbReference type="ARBA" id="ARBA00022729"/>
    </source>
</evidence>
<dbReference type="Pfam" id="PF01582">
    <property type="entry name" value="TIR"/>
    <property type="match status" value="1"/>
</dbReference>
<organism evidence="8 9">
    <name type="scientific">Megaselia scalaris</name>
    <name type="common">Humpbacked fly</name>
    <name type="synonym">Phora scalaris</name>
    <dbReference type="NCBI Taxonomy" id="36166"/>
    <lineage>
        <taxon>Eukaryota</taxon>
        <taxon>Metazoa</taxon>
        <taxon>Ecdysozoa</taxon>
        <taxon>Arthropoda</taxon>
        <taxon>Hexapoda</taxon>
        <taxon>Insecta</taxon>
        <taxon>Pterygota</taxon>
        <taxon>Neoptera</taxon>
        <taxon>Endopterygota</taxon>
        <taxon>Diptera</taxon>
        <taxon>Brachycera</taxon>
        <taxon>Muscomorpha</taxon>
        <taxon>Platypezoidea</taxon>
        <taxon>Phoridae</taxon>
        <taxon>Megaseliini</taxon>
        <taxon>Megaselia</taxon>
    </lineage>
</organism>
<feature type="transmembrane region" description="Helical" evidence="6">
    <location>
        <begin position="85"/>
        <end position="108"/>
    </location>
</feature>
<evidence type="ECO:0000259" key="7">
    <source>
        <dbReference type="PROSITE" id="PS50104"/>
    </source>
</evidence>
<dbReference type="STRING" id="36166.T1GBC3"/>
<dbReference type="PANTHER" id="PTHR24365">
    <property type="entry name" value="TOLL-LIKE RECEPTOR"/>
    <property type="match status" value="1"/>
</dbReference>
<evidence type="ECO:0000313" key="9">
    <source>
        <dbReference type="Proteomes" id="UP000015102"/>
    </source>
</evidence>
<proteinExistence type="predicted"/>
<reference evidence="9" key="1">
    <citation type="submission" date="2013-02" db="EMBL/GenBank/DDBJ databases">
        <authorList>
            <person name="Hughes D."/>
        </authorList>
    </citation>
    <scope>NUCLEOTIDE SEQUENCE</scope>
    <source>
        <strain>Durham</strain>
        <strain evidence="9">NC isolate 2 -- Noor lab</strain>
    </source>
</reference>
<dbReference type="GO" id="GO:0007165">
    <property type="term" value="P:signal transduction"/>
    <property type="evidence" value="ECO:0007669"/>
    <property type="project" value="InterPro"/>
</dbReference>
<evidence type="ECO:0000256" key="5">
    <source>
        <dbReference type="ARBA" id="ARBA00023136"/>
    </source>
</evidence>
<keyword evidence="4 6" id="KW-1133">Transmembrane helix</keyword>
<dbReference type="Gene3D" id="3.80.10.10">
    <property type="entry name" value="Ribonuclease Inhibitor"/>
    <property type="match status" value="1"/>
</dbReference>
<dbReference type="PRINTS" id="PR01537">
    <property type="entry name" value="INTRLKN1R1F"/>
</dbReference>
<dbReference type="Gene3D" id="3.40.50.10140">
    <property type="entry name" value="Toll/interleukin-1 receptor homology (TIR) domain"/>
    <property type="match status" value="1"/>
</dbReference>
<dbReference type="InterPro" id="IPR000157">
    <property type="entry name" value="TIR_dom"/>
</dbReference>
<keyword evidence="5 6" id="KW-0472">Membrane</keyword>
<dbReference type="GO" id="GO:0045087">
    <property type="term" value="P:innate immune response"/>
    <property type="evidence" value="ECO:0007669"/>
    <property type="project" value="TreeGrafter"/>
</dbReference>
<comment type="subcellular location">
    <subcellularLocation>
        <location evidence="1">Membrane</location>
        <topology evidence="1">Single-pass membrane protein</topology>
    </subcellularLocation>
</comment>
<evidence type="ECO:0000313" key="8">
    <source>
        <dbReference type="EnsemblMetazoa" id="MESCA000554-PA"/>
    </source>
</evidence>
<evidence type="ECO:0000256" key="1">
    <source>
        <dbReference type="ARBA" id="ARBA00004167"/>
    </source>
</evidence>
<protein>
    <recommendedName>
        <fullName evidence="7">TIR domain-containing protein</fullName>
    </recommendedName>
</protein>
<keyword evidence="2 6" id="KW-0812">Transmembrane</keyword>
<keyword evidence="9" id="KW-1185">Reference proteome</keyword>
<keyword evidence="3" id="KW-0732">Signal</keyword>
<dbReference type="OMA" id="HIQFICE"/>
<name>T1GBC3_MEGSC</name>
<evidence type="ECO:0000256" key="2">
    <source>
        <dbReference type="ARBA" id="ARBA00022692"/>
    </source>
</evidence>
<dbReference type="PANTHER" id="PTHR24365:SF541">
    <property type="entry name" value="PROTEIN TOLL-RELATED"/>
    <property type="match status" value="1"/>
</dbReference>
<dbReference type="AlphaFoldDB" id="T1GBC3"/>
<accession>T1GBC3</accession>
<dbReference type="GO" id="GO:0005886">
    <property type="term" value="C:plasma membrane"/>
    <property type="evidence" value="ECO:0007669"/>
    <property type="project" value="TreeGrafter"/>
</dbReference>
<dbReference type="Proteomes" id="UP000015102">
    <property type="component" value="Unassembled WGS sequence"/>
</dbReference>
<dbReference type="InterPro" id="IPR035897">
    <property type="entry name" value="Toll_tir_struct_dom_sf"/>
</dbReference>
<dbReference type="PROSITE" id="PS50104">
    <property type="entry name" value="TIR"/>
    <property type="match status" value="1"/>
</dbReference>
<dbReference type="HOGENOM" id="CLU_053932_0_0_1"/>
<dbReference type="GO" id="GO:0038023">
    <property type="term" value="F:signaling receptor activity"/>
    <property type="evidence" value="ECO:0007669"/>
    <property type="project" value="TreeGrafter"/>
</dbReference>
<evidence type="ECO:0000256" key="6">
    <source>
        <dbReference type="SAM" id="Phobius"/>
    </source>
</evidence>
<dbReference type="EnsemblMetazoa" id="MESCA000554-RA">
    <property type="protein sequence ID" value="MESCA000554-PA"/>
    <property type="gene ID" value="MESCA000554"/>
</dbReference>